<name>A0A844R9E7_EGGLN</name>
<organism evidence="1 2">
    <name type="scientific">Eggerthella lenta</name>
    <name type="common">Eubacterium lentum</name>
    <dbReference type="NCBI Taxonomy" id="84112"/>
    <lineage>
        <taxon>Bacteria</taxon>
        <taxon>Bacillati</taxon>
        <taxon>Actinomycetota</taxon>
        <taxon>Coriobacteriia</taxon>
        <taxon>Eggerthellales</taxon>
        <taxon>Eggerthellaceae</taxon>
        <taxon>Eggerthella</taxon>
    </lineage>
</organism>
<comment type="caution">
    <text evidence="1">The sequence shown here is derived from an EMBL/GenBank/DDBJ whole genome shotgun (WGS) entry which is preliminary data.</text>
</comment>
<accession>A0A844R9E7</accession>
<dbReference type="RefSeq" id="WP_143924725.1">
    <property type="nucleotide sequence ID" value="NZ_AP031442.1"/>
</dbReference>
<sequence>MPTSVELAAAASPRAPSYFGVSAEFGRANMQARCARGMQEARLLNFVGAEIERHAAANVSPALVFGLVLQVFRLRGKPFASTGFLTRRFTSASGRSDWALRSVENKTPGRE</sequence>
<gene>
    <name evidence="1" type="ORF">GO726_01710</name>
</gene>
<dbReference type="EMBL" id="WPOM01000002">
    <property type="protein sequence ID" value="MVN31893.1"/>
    <property type="molecule type" value="Genomic_DNA"/>
</dbReference>
<dbReference type="Proteomes" id="UP000436429">
    <property type="component" value="Unassembled WGS sequence"/>
</dbReference>
<evidence type="ECO:0000313" key="2">
    <source>
        <dbReference type="Proteomes" id="UP000436429"/>
    </source>
</evidence>
<dbReference type="AlphaFoldDB" id="A0A844R9E7"/>
<proteinExistence type="predicted"/>
<evidence type="ECO:0000313" key="1">
    <source>
        <dbReference type="EMBL" id="MVN31893.1"/>
    </source>
</evidence>
<protein>
    <submittedName>
        <fullName evidence="1">Uncharacterized protein</fullName>
    </submittedName>
</protein>
<reference evidence="1 2" key="1">
    <citation type="submission" date="2019-11" db="EMBL/GenBank/DDBJ databases">
        <title>Whole genome shotgun sequencing (WGS) data from Adlercreutzia equolifaciens ResAG-91, Eggerthella lenta MRI-F36, MRI-F37, MRI-F40, ResAG-49, ResAG-88, ResAG-121, ResAG-145, and Gordonibacter sp. ResAG-5, ResAG-26, ResAG-43, ResAG-50, ResAG-59.</title>
        <authorList>
            <person name="Stoll D.A."/>
            <person name="Danylec N."/>
            <person name="Franz C.M.A.P."/>
            <person name="Huch M."/>
        </authorList>
    </citation>
    <scope>NUCLEOTIDE SEQUENCE [LARGE SCALE GENOMIC DNA]</scope>
    <source>
        <strain evidence="1 2">ResAG-88</strain>
    </source>
</reference>